<comment type="caution">
    <text evidence="1">The sequence shown here is derived from an EMBL/GenBank/DDBJ whole genome shotgun (WGS) entry which is preliminary data.</text>
</comment>
<dbReference type="AlphaFoldDB" id="A0A167HWN3"/>
<dbReference type="OrthoDB" id="2113341at2759"/>
<dbReference type="EMBL" id="AZHC01000004">
    <property type="protein sequence ID" value="OAA48411.1"/>
    <property type="molecule type" value="Genomic_DNA"/>
</dbReference>
<evidence type="ECO:0000313" key="2">
    <source>
        <dbReference type="Proteomes" id="UP000243498"/>
    </source>
</evidence>
<proteinExistence type="predicted"/>
<gene>
    <name evidence="1" type="ORF">NOR_01661</name>
</gene>
<dbReference type="Gene3D" id="1.10.520.10">
    <property type="match status" value="1"/>
</dbReference>
<accession>A0A167HWN3</accession>
<organism evidence="1 2">
    <name type="scientific">Metarhizium rileyi (strain RCEF 4871)</name>
    <name type="common">Nomuraea rileyi</name>
    <dbReference type="NCBI Taxonomy" id="1649241"/>
    <lineage>
        <taxon>Eukaryota</taxon>
        <taxon>Fungi</taxon>
        <taxon>Dikarya</taxon>
        <taxon>Ascomycota</taxon>
        <taxon>Pezizomycotina</taxon>
        <taxon>Sordariomycetes</taxon>
        <taxon>Hypocreomycetidae</taxon>
        <taxon>Hypocreales</taxon>
        <taxon>Clavicipitaceae</taxon>
        <taxon>Metarhizium</taxon>
    </lineage>
</organism>
<sequence length="86" mass="9684">MTDLVQSGATVGTVVCPVGPRSRAFIGQRDSHEPEHTVSQLVRTFPDRLQLEAPQDSAWGVAHQVTASDRHLTRMVRGRWRSWTMM</sequence>
<evidence type="ECO:0000313" key="1">
    <source>
        <dbReference type="EMBL" id="OAA48411.1"/>
    </source>
</evidence>
<protein>
    <submittedName>
        <fullName evidence="1">Uncharacterized protein</fullName>
    </submittedName>
</protein>
<dbReference type="Proteomes" id="UP000243498">
    <property type="component" value="Unassembled WGS sequence"/>
</dbReference>
<name>A0A167HWN3_METRR</name>
<keyword evidence="2" id="KW-1185">Reference proteome</keyword>
<reference evidence="1 2" key="1">
    <citation type="journal article" date="2016" name="Genome Biol. Evol.">
        <title>Divergent and convergent evolution of fungal pathogenicity.</title>
        <authorList>
            <person name="Shang Y."/>
            <person name="Xiao G."/>
            <person name="Zheng P."/>
            <person name="Cen K."/>
            <person name="Zhan S."/>
            <person name="Wang C."/>
        </authorList>
    </citation>
    <scope>NUCLEOTIDE SEQUENCE [LARGE SCALE GENOMIC DNA]</scope>
    <source>
        <strain evidence="1 2">RCEF 4871</strain>
    </source>
</reference>